<protein>
    <submittedName>
        <fullName evidence="1">Uncharacterized protein</fullName>
    </submittedName>
</protein>
<gene>
    <name evidence="1" type="ORF">MSPICULIGERA_LOCUS9069</name>
</gene>
<sequence length="96" mass="10658">MVGVQDLSAVAALPNSYYGFVKDPFNSDSYLIHVEGRRYGDNFCQRLRATEMTLLERSPINHNIAKVVAFPLDKMGMSLIVAIGSAMTLMVYQADL</sequence>
<feature type="non-terminal residue" evidence="1">
    <location>
        <position position="1"/>
    </location>
</feature>
<organism evidence="1 2">
    <name type="scientific">Mesorhabditis spiculigera</name>
    <dbReference type="NCBI Taxonomy" id="96644"/>
    <lineage>
        <taxon>Eukaryota</taxon>
        <taxon>Metazoa</taxon>
        <taxon>Ecdysozoa</taxon>
        <taxon>Nematoda</taxon>
        <taxon>Chromadorea</taxon>
        <taxon>Rhabditida</taxon>
        <taxon>Rhabditina</taxon>
        <taxon>Rhabditomorpha</taxon>
        <taxon>Rhabditoidea</taxon>
        <taxon>Rhabditidae</taxon>
        <taxon>Mesorhabditinae</taxon>
        <taxon>Mesorhabditis</taxon>
    </lineage>
</organism>
<name>A0AA36CLQ5_9BILA</name>
<keyword evidence="2" id="KW-1185">Reference proteome</keyword>
<dbReference type="AlphaFoldDB" id="A0AA36CLQ5"/>
<dbReference type="EMBL" id="CATQJA010002423">
    <property type="protein sequence ID" value="CAJ0570632.1"/>
    <property type="molecule type" value="Genomic_DNA"/>
</dbReference>
<evidence type="ECO:0000313" key="2">
    <source>
        <dbReference type="Proteomes" id="UP001177023"/>
    </source>
</evidence>
<accession>A0AA36CLQ5</accession>
<proteinExistence type="predicted"/>
<dbReference type="Proteomes" id="UP001177023">
    <property type="component" value="Unassembled WGS sequence"/>
</dbReference>
<evidence type="ECO:0000313" key="1">
    <source>
        <dbReference type="EMBL" id="CAJ0570632.1"/>
    </source>
</evidence>
<reference evidence="1" key="1">
    <citation type="submission" date="2023-06" db="EMBL/GenBank/DDBJ databases">
        <authorList>
            <person name="Delattre M."/>
        </authorList>
    </citation>
    <scope>NUCLEOTIDE SEQUENCE</scope>
    <source>
        <strain evidence="1">AF72</strain>
    </source>
</reference>
<comment type="caution">
    <text evidence="1">The sequence shown here is derived from an EMBL/GenBank/DDBJ whole genome shotgun (WGS) entry which is preliminary data.</text>
</comment>